<evidence type="ECO:0000256" key="1">
    <source>
        <dbReference type="SAM" id="MobiDB-lite"/>
    </source>
</evidence>
<name>A0ABY2XRF5_9GAMM</name>
<feature type="compositionally biased region" description="Low complexity" evidence="1">
    <location>
        <begin position="62"/>
        <end position="74"/>
    </location>
</feature>
<reference evidence="2 3" key="1">
    <citation type="submission" date="2019-05" db="EMBL/GenBank/DDBJ databases">
        <title>Genome of Alcanivorax gelatiniphagus, an oil degrading marine bacteria.</title>
        <authorList>
            <person name="Kwon K.K."/>
        </authorList>
    </citation>
    <scope>NUCLEOTIDE SEQUENCE [LARGE SCALE GENOMIC DNA]</scope>
    <source>
        <strain evidence="2 3">MEBiC 08158</strain>
    </source>
</reference>
<sequence>MNKVIRVDKKCPERALENLNRLTGLDFQSWPESLLDVGEQVATDNLEAPAERPEQEQEQEQARGAARGCRAAGQ</sequence>
<gene>
    <name evidence="2" type="ORF">FGS76_01340</name>
</gene>
<accession>A0ABY2XRF5</accession>
<dbReference type="EMBL" id="VCQT01000008">
    <property type="protein sequence ID" value="TMW14974.1"/>
    <property type="molecule type" value="Genomic_DNA"/>
</dbReference>
<evidence type="ECO:0000313" key="2">
    <source>
        <dbReference type="EMBL" id="TMW14974.1"/>
    </source>
</evidence>
<dbReference type="Proteomes" id="UP000739180">
    <property type="component" value="Unassembled WGS sequence"/>
</dbReference>
<proteinExistence type="predicted"/>
<feature type="region of interest" description="Disordered" evidence="1">
    <location>
        <begin position="43"/>
        <end position="74"/>
    </location>
</feature>
<organism evidence="2 3">
    <name type="scientific">Alloalcanivorax gelatiniphagus</name>
    <dbReference type="NCBI Taxonomy" id="1194167"/>
    <lineage>
        <taxon>Bacteria</taxon>
        <taxon>Pseudomonadati</taxon>
        <taxon>Pseudomonadota</taxon>
        <taxon>Gammaproteobacteria</taxon>
        <taxon>Oceanospirillales</taxon>
        <taxon>Alcanivoracaceae</taxon>
        <taxon>Alloalcanivorax</taxon>
    </lineage>
</organism>
<keyword evidence="3" id="KW-1185">Reference proteome</keyword>
<dbReference type="RefSeq" id="WP_138770823.1">
    <property type="nucleotide sequence ID" value="NZ_JBHSSX010000027.1"/>
</dbReference>
<evidence type="ECO:0000313" key="3">
    <source>
        <dbReference type="Proteomes" id="UP000739180"/>
    </source>
</evidence>
<protein>
    <submittedName>
        <fullName evidence="2">Uncharacterized protein</fullName>
    </submittedName>
</protein>
<comment type="caution">
    <text evidence="2">The sequence shown here is derived from an EMBL/GenBank/DDBJ whole genome shotgun (WGS) entry which is preliminary data.</text>
</comment>